<evidence type="ECO:0000256" key="9">
    <source>
        <dbReference type="ARBA" id="ARBA00051693"/>
    </source>
</evidence>
<dbReference type="EMBL" id="CAJVQB010000859">
    <property type="protein sequence ID" value="CAG8510570.1"/>
    <property type="molecule type" value="Genomic_DNA"/>
</dbReference>
<keyword evidence="12" id="KW-1185">Reference proteome</keyword>
<comment type="catalytic activity">
    <reaction evidence="9">
        <text>L-tyrosyl-[protein] + ATP = O-phospho-L-tyrosyl-[protein] + ADP + H(+)</text>
        <dbReference type="Rhea" id="RHEA:10596"/>
        <dbReference type="Rhea" id="RHEA-COMP:10136"/>
        <dbReference type="Rhea" id="RHEA-COMP:20101"/>
        <dbReference type="ChEBI" id="CHEBI:15378"/>
        <dbReference type="ChEBI" id="CHEBI:30616"/>
        <dbReference type="ChEBI" id="CHEBI:46858"/>
        <dbReference type="ChEBI" id="CHEBI:61978"/>
        <dbReference type="ChEBI" id="CHEBI:456216"/>
        <dbReference type="EC" id="2.7.12.2"/>
    </reaction>
</comment>
<keyword evidence="1" id="KW-0808">Transferase</keyword>
<evidence type="ECO:0000256" key="1">
    <source>
        <dbReference type="ARBA" id="ARBA00022679"/>
    </source>
</evidence>
<comment type="catalytic activity">
    <reaction evidence="8">
        <text>L-threonyl-[protein] + ATP = O-phospho-L-threonyl-[protein] + ADP + H(+)</text>
        <dbReference type="Rhea" id="RHEA:46608"/>
        <dbReference type="Rhea" id="RHEA-COMP:11060"/>
        <dbReference type="Rhea" id="RHEA-COMP:11605"/>
        <dbReference type="ChEBI" id="CHEBI:15378"/>
        <dbReference type="ChEBI" id="CHEBI:30013"/>
        <dbReference type="ChEBI" id="CHEBI:30616"/>
        <dbReference type="ChEBI" id="CHEBI:61977"/>
        <dbReference type="ChEBI" id="CHEBI:456216"/>
        <dbReference type="EC" id="2.7.12.2"/>
    </reaction>
</comment>
<evidence type="ECO:0000256" key="4">
    <source>
        <dbReference type="ARBA" id="ARBA00022840"/>
    </source>
</evidence>
<evidence type="ECO:0000256" key="3">
    <source>
        <dbReference type="ARBA" id="ARBA00022777"/>
    </source>
</evidence>
<keyword evidence="4" id="KW-0067">ATP-binding</keyword>
<dbReference type="SUPFAM" id="SSF56112">
    <property type="entry name" value="Protein kinase-like (PK-like)"/>
    <property type="match status" value="1"/>
</dbReference>
<accession>A0ABM8W2U7</accession>
<comment type="similarity">
    <text evidence="5">Belongs to the protein kinase superfamily. STE Ser/Thr protein kinase family. MAP kinase kinase subfamily.</text>
</comment>
<comment type="caution">
    <text evidence="11">The sequence shown here is derived from an EMBL/GenBank/DDBJ whole genome shotgun (WGS) entry which is preliminary data.</text>
</comment>
<gene>
    <name evidence="11" type="ORF">GMARGA_LOCUS2661</name>
</gene>
<reference evidence="11 12" key="1">
    <citation type="submission" date="2021-06" db="EMBL/GenBank/DDBJ databases">
        <authorList>
            <person name="Kallberg Y."/>
            <person name="Tangrot J."/>
            <person name="Rosling A."/>
        </authorList>
    </citation>
    <scope>NUCLEOTIDE SEQUENCE [LARGE SCALE GENOMIC DNA]</scope>
    <source>
        <strain evidence="11 12">120-4 pot B 10/14</strain>
    </source>
</reference>
<feature type="domain" description="Protein kinase" evidence="10">
    <location>
        <begin position="1"/>
        <end position="117"/>
    </location>
</feature>
<dbReference type="InterPro" id="IPR011009">
    <property type="entry name" value="Kinase-like_dom_sf"/>
</dbReference>
<evidence type="ECO:0000256" key="5">
    <source>
        <dbReference type="ARBA" id="ARBA00038035"/>
    </source>
</evidence>
<evidence type="ECO:0000313" key="12">
    <source>
        <dbReference type="Proteomes" id="UP000789901"/>
    </source>
</evidence>
<keyword evidence="3" id="KW-0418">Kinase</keyword>
<keyword evidence="2" id="KW-0547">Nucleotide-binding</keyword>
<evidence type="ECO:0000259" key="10">
    <source>
        <dbReference type="PROSITE" id="PS50011"/>
    </source>
</evidence>
<dbReference type="PANTHER" id="PTHR48013">
    <property type="entry name" value="DUAL SPECIFICITY MITOGEN-ACTIVATED PROTEIN KINASE KINASE 5-RELATED"/>
    <property type="match status" value="1"/>
</dbReference>
<evidence type="ECO:0000256" key="2">
    <source>
        <dbReference type="ARBA" id="ARBA00022741"/>
    </source>
</evidence>
<proteinExistence type="inferred from homology"/>
<dbReference type="InterPro" id="IPR000719">
    <property type="entry name" value="Prot_kinase_dom"/>
</dbReference>
<dbReference type="PANTHER" id="PTHR48013:SF9">
    <property type="entry name" value="DUAL SPECIFICITY MITOGEN-ACTIVATED PROTEIN KINASE KINASE 5"/>
    <property type="match status" value="1"/>
</dbReference>
<dbReference type="InterPro" id="IPR001245">
    <property type="entry name" value="Ser-Thr/Tyr_kinase_cat_dom"/>
</dbReference>
<dbReference type="Gene3D" id="1.10.510.10">
    <property type="entry name" value="Transferase(Phosphotransferase) domain 1"/>
    <property type="match status" value="1"/>
</dbReference>
<dbReference type="Pfam" id="PF07714">
    <property type="entry name" value="PK_Tyr_Ser-Thr"/>
    <property type="match status" value="1"/>
</dbReference>
<evidence type="ECO:0000313" key="11">
    <source>
        <dbReference type="EMBL" id="CAG8510570.1"/>
    </source>
</evidence>
<dbReference type="EC" id="2.7.12.2" evidence="6"/>
<protein>
    <recommendedName>
        <fullName evidence="6">mitogen-activated protein kinase kinase</fullName>
        <ecNumber evidence="6">2.7.12.2</ecNumber>
    </recommendedName>
</protein>
<name>A0ABM8W2U7_GIGMA</name>
<evidence type="ECO:0000256" key="6">
    <source>
        <dbReference type="ARBA" id="ARBA00038999"/>
    </source>
</evidence>
<sequence length="180" mass="20925">MNSIDKIRRNYDDDERYGILPYIAPEVLHDKQYTYYADIYSFGILFYRITLGISPYYNIPYDVDLGVSIQNGLNPEFPNHAPKLFIQMMMQCLDIEPSKRPNAAELKNKLSHWHMDLCEGLKTEINDQCKKYEEGGIGIFDGNSYKVAIDFKRCSSNNQLIPGVYHKEQDIKTISFSDFL</sequence>
<comment type="catalytic activity">
    <reaction evidence="7">
        <text>L-seryl-[protein] + ATP = O-phospho-L-seryl-[protein] + ADP + H(+)</text>
        <dbReference type="Rhea" id="RHEA:17989"/>
        <dbReference type="Rhea" id="RHEA-COMP:9863"/>
        <dbReference type="Rhea" id="RHEA-COMP:11604"/>
        <dbReference type="ChEBI" id="CHEBI:15378"/>
        <dbReference type="ChEBI" id="CHEBI:29999"/>
        <dbReference type="ChEBI" id="CHEBI:30616"/>
        <dbReference type="ChEBI" id="CHEBI:83421"/>
        <dbReference type="ChEBI" id="CHEBI:456216"/>
        <dbReference type="EC" id="2.7.12.2"/>
    </reaction>
</comment>
<organism evidence="11 12">
    <name type="scientific">Gigaspora margarita</name>
    <dbReference type="NCBI Taxonomy" id="4874"/>
    <lineage>
        <taxon>Eukaryota</taxon>
        <taxon>Fungi</taxon>
        <taxon>Fungi incertae sedis</taxon>
        <taxon>Mucoromycota</taxon>
        <taxon>Glomeromycotina</taxon>
        <taxon>Glomeromycetes</taxon>
        <taxon>Diversisporales</taxon>
        <taxon>Gigasporaceae</taxon>
        <taxon>Gigaspora</taxon>
    </lineage>
</organism>
<dbReference type="Proteomes" id="UP000789901">
    <property type="component" value="Unassembled WGS sequence"/>
</dbReference>
<evidence type="ECO:0000256" key="8">
    <source>
        <dbReference type="ARBA" id="ARBA00049299"/>
    </source>
</evidence>
<evidence type="ECO:0000256" key="7">
    <source>
        <dbReference type="ARBA" id="ARBA00049014"/>
    </source>
</evidence>
<dbReference type="PROSITE" id="PS50011">
    <property type="entry name" value="PROTEIN_KINASE_DOM"/>
    <property type="match status" value="1"/>
</dbReference>